<accession>A5G3P6</accession>
<dbReference type="Pfam" id="PF01551">
    <property type="entry name" value="Peptidase_M23"/>
    <property type="match status" value="1"/>
</dbReference>
<evidence type="ECO:0000313" key="5">
    <source>
        <dbReference type="Proteomes" id="UP000006695"/>
    </source>
</evidence>
<dbReference type="GO" id="GO:0004222">
    <property type="term" value="F:metalloendopeptidase activity"/>
    <property type="evidence" value="ECO:0007669"/>
    <property type="project" value="TreeGrafter"/>
</dbReference>
<keyword evidence="5" id="KW-1185">Reference proteome</keyword>
<dbReference type="SUPFAM" id="SSF51261">
    <property type="entry name" value="Duplicated hybrid motif"/>
    <property type="match status" value="1"/>
</dbReference>
<dbReference type="AlphaFoldDB" id="A5G3P6"/>
<feature type="compositionally biased region" description="Polar residues" evidence="1">
    <location>
        <begin position="64"/>
        <end position="78"/>
    </location>
</feature>
<dbReference type="HOGENOM" id="CLU_1123292_0_0_7"/>
<feature type="domain" description="M23ase beta-sheet core" evidence="3">
    <location>
        <begin position="111"/>
        <end position="202"/>
    </location>
</feature>
<dbReference type="EMBL" id="CP000698">
    <property type="protein sequence ID" value="ABQ26414.1"/>
    <property type="molecule type" value="Genomic_DNA"/>
</dbReference>
<dbReference type="PANTHER" id="PTHR21666:SF270">
    <property type="entry name" value="MUREIN HYDROLASE ACTIVATOR ENVC"/>
    <property type="match status" value="1"/>
</dbReference>
<dbReference type="InterPro" id="IPR011055">
    <property type="entry name" value="Dup_hybrid_motif"/>
</dbReference>
<feature type="chain" id="PRO_5002683196" evidence="2">
    <location>
        <begin position="20"/>
        <end position="247"/>
    </location>
</feature>
<dbReference type="CDD" id="cd12797">
    <property type="entry name" value="M23_peptidase"/>
    <property type="match status" value="1"/>
</dbReference>
<protein>
    <submittedName>
        <fullName evidence="4">Peptidase M23B</fullName>
    </submittedName>
</protein>
<evidence type="ECO:0000313" key="4">
    <source>
        <dbReference type="EMBL" id="ABQ26414.1"/>
    </source>
</evidence>
<dbReference type="RefSeq" id="WP_011939110.1">
    <property type="nucleotide sequence ID" value="NC_009483.1"/>
</dbReference>
<dbReference type="InterPro" id="IPR016047">
    <property type="entry name" value="M23ase_b-sheet_dom"/>
</dbReference>
<dbReference type="PANTHER" id="PTHR21666">
    <property type="entry name" value="PEPTIDASE-RELATED"/>
    <property type="match status" value="1"/>
</dbReference>
<reference evidence="4 5" key="1">
    <citation type="submission" date="2007-05" db="EMBL/GenBank/DDBJ databases">
        <title>Complete sequence of Geobacter uraniireducens Rf4.</title>
        <authorList>
            <consortium name="US DOE Joint Genome Institute"/>
            <person name="Copeland A."/>
            <person name="Lucas S."/>
            <person name="Lapidus A."/>
            <person name="Barry K."/>
            <person name="Detter J.C."/>
            <person name="Glavina del Rio T."/>
            <person name="Hammon N."/>
            <person name="Israni S."/>
            <person name="Dalin E."/>
            <person name="Tice H."/>
            <person name="Pitluck S."/>
            <person name="Chertkov O."/>
            <person name="Brettin T."/>
            <person name="Bruce D."/>
            <person name="Han C."/>
            <person name="Schmutz J."/>
            <person name="Larimer F."/>
            <person name="Land M."/>
            <person name="Hauser L."/>
            <person name="Kyrpides N."/>
            <person name="Mikhailova N."/>
            <person name="Shelobolina E."/>
            <person name="Aklujkar M."/>
            <person name="Lovley D."/>
            <person name="Richardson P."/>
        </authorList>
    </citation>
    <scope>NUCLEOTIDE SEQUENCE [LARGE SCALE GENOMIC DNA]</scope>
    <source>
        <strain evidence="4 5">Rf4</strain>
    </source>
</reference>
<evidence type="ECO:0000256" key="1">
    <source>
        <dbReference type="SAM" id="MobiDB-lite"/>
    </source>
</evidence>
<dbReference type="InterPro" id="IPR050570">
    <property type="entry name" value="Cell_wall_metabolism_enzyme"/>
</dbReference>
<proteinExistence type="predicted"/>
<organism evidence="4 5">
    <name type="scientific">Geotalea uraniireducens (strain Rf4)</name>
    <name type="common">Geobacter uraniireducens</name>
    <dbReference type="NCBI Taxonomy" id="351605"/>
    <lineage>
        <taxon>Bacteria</taxon>
        <taxon>Pseudomonadati</taxon>
        <taxon>Thermodesulfobacteriota</taxon>
        <taxon>Desulfuromonadia</taxon>
        <taxon>Geobacterales</taxon>
        <taxon>Geobacteraceae</taxon>
        <taxon>Geotalea</taxon>
    </lineage>
</organism>
<dbReference type="Proteomes" id="UP000006695">
    <property type="component" value="Chromosome"/>
</dbReference>
<evidence type="ECO:0000256" key="2">
    <source>
        <dbReference type="SAM" id="SignalP"/>
    </source>
</evidence>
<keyword evidence="2" id="KW-0732">Signal</keyword>
<dbReference type="Gene3D" id="2.70.70.10">
    <property type="entry name" value="Glucose Permease (Domain IIA)"/>
    <property type="match status" value="1"/>
</dbReference>
<feature type="region of interest" description="Disordered" evidence="1">
    <location>
        <begin position="47"/>
        <end position="79"/>
    </location>
</feature>
<dbReference type="KEGG" id="gur:Gura_2231"/>
<evidence type="ECO:0000259" key="3">
    <source>
        <dbReference type="Pfam" id="PF01551"/>
    </source>
</evidence>
<gene>
    <name evidence="4" type="ordered locus">Gura_2231</name>
</gene>
<dbReference type="OrthoDB" id="9815245at2"/>
<dbReference type="STRING" id="351605.Gura_2231"/>
<sequence length="247" mass="26994">MHLLLFILLLFLTHSEADADFYKYRTEDGVEVFTNTPTTSNAVKIIREDSPRQVASPARKKPATNKTAHSGQNQANNRLDQEDALLRLPVSGTISSQYGWRHDPIDGNLRHHNGVDIAVPTGTPVKSIAPGRVSFSGTRGGYGNLVIIEHDNGMVSLYGHNSLVLVTAGETVDAHKTIALSGSTGRSTGPHLHFELWKNGDNLTQAYVQSRSGNFTGADVASSRVQHDEIRRFVEKNGTLVFTNLPQ</sequence>
<name>A5G3P6_GEOUR</name>
<feature type="signal peptide" evidence="2">
    <location>
        <begin position="1"/>
        <end position="19"/>
    </location>
</feature>